<evidence type="ECO:0000256" key="5">
    <source>
        <dbReference type="ARBA" id="ARBA00022691"/>
    </source>
</evidence>
<evidence type="ECO:0000256" key="2">
    <source>
        <dbReference type="ARBA" id="ARBA00020451"/>
    </source>
</evidence>
<feature type="compositionally biased region" description="Acidic residues" evidence="9">
    <location>
        <begin position="404"/>
        <end position="413"/>
    </location>
</feature>
<evidence type="ECO:0000256" key="9">
    <source>
        <dbReference type="SAM" id="MobiDB-lite"/>
    </source>
</evidence>
<feature type="region of interest" description="Disordered" evidence="9">
    <location>
        <begin position="139"/>
        <end position="198"/>
    </location>
</feature>
<feature type="compositionally biased region" description="Basic and acidic residues" evidence="9">
    <location>
        <begin position="139"/>
        <end position="158"/>
    </location>
</feature>
<dbReference type="InterPro" id="IPR038459">
    <property type="entry name" value="MT_TRM10-typ_sf"/>
</dbReference>
<feature type="compositionally biased region" description="Basic and acidic residues" evidence="9">
    <location>
        <begin position="393"/>
        <end position="403"/>
    </location>
</feature>
<dbReference type="GO" id="GO:0005634">
    <property type="term" value="C:nucleus"/>
    <property type="evidence" value="ECO:0007669"/>
    <property type="project" value="TreeGrafter"/>
</dbReference>
<feature type="compositionally biased region" description="Polar residues" evidence="9">
    <location>
        <begin position="177"/>
        <end position="190"/>
    </location>
</feature>
<dbReference type="InterPro" id="IPR028564">
    <property type="entry name" value="MT_TRM10-typ"/>
</dbReference>
<evidence type="ECO:0000313" key="12">
    <source>
        <dbReference type="Proteomes" id="UP000275078"/>
    </source>
</evidence>
<accession>A0A3N4I114</accession>
<protein>
    <recommendedName>
        <fullName evidence="2">tRNA (guanine(9)-N1)-methyltransferase</fullName>
        <ecNumber evidence="1">2.1.1.221</ecNumber>
    </recommendedName>
    <alternativeName>
        <fullName evidence="7">tRNA methyltransferase 10</fullName>
    </alternativeName>
    <alternativeName>
        <fullName evidence="6">tRNA(m1G9)-methyltransferase</fullName>
    </alternativeName>
</protein>
<dbReference type="FunFam" id="3.40.1280.30:FF:000001">
    <property type="entry name" value="tRNA methyltransferase 10 homolog A"/>
    <property type="match status" value="1"/>
</dbReference>
<evidence type="ECO:0000256" key="8">
    <source>
        <dbReference type="ARBA" id="ARBA00048434"/>
    </source>
</evidence>
<evidence type="ECO:0000256" key="1">
    <source>
        <dbReference type="ARBA" id="ARBA00012797"/>
    </source>
</evidence>
<proteinExistence type="predicted"/>
<evidence type="ECO:0000259" key="10">
    <source>
        <dbReference type="PROSITE" id="PS51675"/>
    </source>
</evidence>
<evidence type="ECO:0000256" key="7">
    <source>
        <dbReference type="ARBA" id="ARBA00032166"/>
    </source>
</evidence>
<evidence type="ECO:0000256" key="6">
    <source>
        <dbReference type="ARBA" id="ARBA00031792"/>
    </source>
</evidence>
<feature type="compositionally biased region" description="Low complexity" evidence="9">
    <location>
        <begin position="484"/>
        <end position="495"/>
    </location>
</feature>
<feature type="region of interest" description="Disordered" evidence="9">
    <location>
        <begin position="393"/>
        <end position="503"/>
    </location>
</feature>
<evidence type="ECO:0000256" key="3">
    <source>
        <dbReference type="ARBA" id="ARBA00022603"/>
    </source>
</evidence>
<dbReference type="AlphaFoldDB" id="A0A3N4I114"/>
<evidence type="ECO:0000313" key="11">
    <source>
        <dbReference type="EMBL" id="RPA79127.1"/>
    </source>
</evidence>
<dbReference type="Gene3D" id="3.40.1280.30">
    <property type="match status" value="1"/>
</dbReference>
<organism evidence="11 12">
    <name type="scientific">Ascobolus immersus RN42</name>
    <dbReference type="NCBI Taxonomy" id="1160509"/>
    <lineage>
        <taxon>Eukaryota</taxon>
        <taxon>Fungi</taxon>
        <taxon>Dikarya</taxon>
        <taxon>Ascomycota</taxon>
        <taxon>Pezizomycotina</taxon>
        <taxon>Pezizomycetes</taxon>
        <taxon>Pezizales</taxon>
        <taxon>Ascobolaceae</taxon>
        <taxon>Ascobolus</taxon>
    </lineage>
</organism>
<dbReference type="PROSITE" id="PS51675">
    <property type="entry name" value="SAM_MT_TRM10"/>
    <property type="match status" value="1"/>
</dbReference>
<dbReference type="Proteomes" id="UP000275078">
    <property type="component" value="Unassembled WGS sequence"/>
</dbReference>
<feature type="compositionally biased region" description="Polar residues" evidence="9">
    <location>
        <begin position="1"/>
        <end position="14"/>
    </location>
</feature>
<gene>
    <name evidence="11" type="ORF">BJ508DRAFT_144019</name>
</gene>
<feature type="region of interest" description="Disordered" evidence="9">
    <location>
        <begin position="1"/>
        <end position="125"/>
    </location>
</feature>
<keyword evidence="4" id="KW-0808">Transferase</keyword>
<dbReference type="GO" id="GO:0052905">
    <property type="term" value="F:tRNA (guanosine(9)-N1)-methyltransferase activity"/>
    <property type="evidence" value="ECO:0007669"/>
    <property type="project" value="UniProtKB-EC"/>
</dbReference>
<dbReference type="OrthoDB" id="278300at2759"/>
<keyword evidence="5" id="KW-0949">S-adenosyl-L-methionine</keyword>
<evidence type="ECO:0000256" key="4">
    <source>
        <dbReference type="ARBA" id="ARBA00022679"/>
    </source>
</evidence>
<comment type="catalytic activity">
    <reaction evidence="8">
        <text>guanosine(9) in tRNA + S-adenosyl-L-methionine = N(1)-methylguanosine(9) in tRNA + S-adenosyl-L-homocysteine + H(+)</text>
        <dbReference type="Rhea" id="RHEA:43156"/>
        <dbReference type="Rhea" id="RHEA-COMP:10367"/>
        <dbReference type="Rhea" id="RHEA-COMP:10368"/>
        <dbReference type="ChEBI" id="CHEBI:15378"/>
        <dbReference type="ChEBI" id="CHEBI:57856"/>
        <dbReference type="ChEBI" id="CHEBI:59789"/>
        <dbReference type="ChEBI" id="CHEBI:73542"/>
        <dbReference type="ChEBI" id="CHEBI:74269"/>
        <dbReference type="EC" id="2.1.1.221"/>
    </reaction>
</comment>
<dbReference type="STRING" id="1160509.A0A3N4I114"/>
<dbReference type="InterPro" id="IPR007356">
    <property type="entry name" value="tRNA_m1G_MeTrfase_euk"/>
</dbReference>
<dbReference type="EC" id="2.1.1.221" evidence="1"/>
<feature type="compositionally biased region" description="Low complexity" evidence="9">
    <location>
        <begin position="81"/>
        <end position="92"/>
    </location>
</feature>
<feature type="domain" description="SAM-dependent MTase TRM10-type" evidence="10">
    <location>
        <begin position="193"/>
        <end position="381"/>
    </location>
</feature>
<dbReference type="CDD" id="cd18089">
    <property type="entry name" value="SPOUT_Trm10-like"/>
    <property type="match status" value="1"/>
</dbReference>
<dbReference type="PANTHER" id="PTHR13563">
    <property type="entry name" value="TRNA (GUANINE-9-) METHYLTRANSFERASE"/>
    <property type="match status" value="1"/>
</dbReference>
<dbReference type="EMBL" id="ML119702">
    <property type="protein sequence ID" value="RPA79127.1"/>
    <property type="molecule type" value="Genomic_DNA"/>
</dbReference>
<name>A0A3N4I114_ASCIM</name>
<feature type="compositionally biased region" description="Basic and acidic residues" evidence="9">
    <location>
        <begin position="453"/>
        <end position="467"/>
    </location>
</feature>
<dbReference type="GO" id="GO:0000049">
    <property type="term" value="F:tRNA binding"/>
    <property type="evidence" value="ECO:0007669"/>
    <property type="project" value="TreeGrafter"/>
</dbReference>
<feature type="compositionally biased region" description="Low complexity" evidence="9">
    <location>
        <begin position="50"/>
        <end position="66"/>
    </location>
</feature>
<keyword evidence="3" id="KW-0489">Methyltransferase</keyword>
<dbReference type="PANTHER" id="PTHR13563:SF13">
    <property type="entry name" value="TRNA METHYLTRANSFERASE 10 HOMOLOG A"/>
    <property type="match status" value="1"/>
</dbReference>
<sequence length="503" mass="56522">MEAQNDTETAQQVPAQEVLLAVPETKEEKTVETSLPLTMVIDTPSLAPMAAPETTKSETESTPPTAVSETNNLEPTPCPCPVDAAASPADSSNPKRQPRAEPPEGMSRNAYKKLLRQQKWDAEHDKRVALRKEKIAKEKERKRLRREQEEREKAEKAKQSAGEGSVTVKTEQEGEKVSTTQDGEAATSTEVTRKAKNKKKPMKNITFLLDCSFDDKMLQKEINSLASQIIRIYSENRKAVHPVQLMLTSYGGRLEEKFDVQLNGQRKGWKHFTFTSDPYPVNENTVYLTTEGTESLTTLEPNTTYVIGGIVDRNRYKGLCYEKAASQGLRTARLPIDDYIKMSSRKVLTCNHVVEIMLKYLECKDWKTAFHQIIPERKLHEETKLTRKQKRAAALERKRRAEAGEDVGEEGDEHYDSHEDYSDHEDEEAEKEPKIENAAAPDTPITETLENAKTPEGESSSKRKSDEVVEDDSTVSKRVKAEAESATTELATEGTDAVIPNQQ</sequence>
<keyword evidence="12" id="KW-1185">Reference proteome</keyword>
<reference evidence="11 12" key="1">
    <citation type="journal article" date="2018" name="Nat. Ecol. Evol.">
        <title>Pezizomycetes genomes reveal the molecular basis of ectomycorrhizal truffle lifestyle.</title>
        <authorList>
            <person name="Murat C."/>
            <person name="Payen T."/>
            <person name="Noel B."/>
            <person name="Kuo A."/>
            <person name="Morin E."/>
            <person name="Chen J."/>
            <person name="Kohler A."/>
            <person name="Krizsan K."/>
            <person name="Balestrini R."/>
            <person name="Da Silva C."/>
            <person name="Montanini B."/>
            <person name="Hainaut M."/>
            <person name="Levati E."/>
            <person name="Barry K.W."/>
            <person name="Belfiori B."/>
            <person name="Cichocki N."/>
            <person name="Clum A."/>
            <person name="Dockter R.B."/>
            <person name="Fauchery L."/>
            <person name="Guy J."/>
            <person name="Iotti M."/>
            <person name="Le Tacon F."/>
            <person name="Lindquist E.A."/>
            <person name="Lipzen A."/>
            <person name="Malagnac F."/>
            <person name="Mello A."/>
            <person name="Molinier V."/>
            <person name="Miyauchi S."/>
            <person name="Poulain J."/>
            <person name="Riccioni C."/>
            <person name="Rubini A."/>
            <person name="Sitrit Y."/>
            <person name="Splivallo R."/>
            <person name="Traeger S."/>
            <person name="Wang M."/>
            <person name="Zifcakova L."/>
            <person name="Wipf D."/>
            <person name="Zambonelli A."/>
            <person name="Paolocci F."/>
            <person name="Nowrousian M."/>
            <person name="Ottonello S."/>
            <person name="Baldrian P."/>
            <person name="Spatafora J.W."/>
            <person name="Henrissat B."/>
            <person name="Nagy L.G."/>
            <person name="Aury J.M."/>
            <person name="Wincker P."/>
            <person name="Grigoriev I.V."/>
            <person name="Bonfante P."/>
            <person name="Martin F.M."/>
        </authorList>
    </citation>
    <scope>NUCLEOTIDE SEQUENCE [LARGE SCALE GENOMIC DNA]</scope>
    <source>
        <strain evidence="11 12">RN42</strain>
    </source>
</reference>
<dbReference type="GO" id="GO:0002939">
    <property type="term" value="P:tRNA N1-guanine methylation"/>
    <property type="evidence" value="ECO:0007669"/>
    <property type="project" value="TreeGrafter"/>
</dbReference>